<proteinExistence type="predicted"/>
<keyword evidence="1" id="KW-0540">Nuclease</keyword>
<dbReference type="Proteomes" id="UP000288804">
    <property type="component" value="Chromosome"/>
</dbReference>
<name>A0ABX5QXB0_9GAMM</name>
<sequence length="127" mass="13853">MVLAIRCHRQNMKTSIINGSEVSRLSVAIQLPQNYVNKVQAAANGWKPGKALNNTNPGGQLGGDIFENSTNLLPSAPGRVWQEADIGLNNTISRSNQPGTRLLYSNDGLLYITTDHYETATSIGKWK</sequence>
<gene>
    <name evidence="3" type="ORF">D5F51_04775</name>
</gene>
<evidence type="ECO:0000313" key="3">
    <source>
        <dbReference type="EMBL" id="QAX77919.1"/>
    </source>
</evidence>
<evidence type="ECO:0000313" key="4">
    <source>
        <dbReference type="Proteomes" id="UP000288804"/>
    </source>
</evidence>
<reference evidence="4" key="1">
    <citation type="submission" date="2018-09" db="EMBL/GenBank/DDBJ databases">
        <title>Yersinia hibernicus sp. nov.</title>
        <authorList>
            <person name="Nguyen S.V."/>
            <person name="Mundanda D.M."/>
            <person name="Anes J."/>
            <person name="Fanning S."/>
        </authorList>
    </citation>
    <scope>NUCLEOTIDE SEQUENCE [LARGE SCALE GENOMIC DNA]</scope>
    <source>
        <strain evidence="4">CFS1934</strain>
    </source>
</reference>
<accession>A0ABX5QXB0</accession>
<dbReference type="InterPro" id="IPR000026">
    <property type="entry name" value="N1-like"/>
</dbReference>
<keyword evidence="4" id="KW-1185">Reference proteome</keyword>
<dbReference type="InterPro" id="IPR053753">
    <property type="entry name" value="RNase_N1/T1-like_sf"/>
</dbReference>
<dbReference type="EMBL" id="CP032487">
    <property type="protein sequence ID" value="QAX77919.1"/>
    <property type="molecule type" value="Genomic_DNA"/>
</dbReference>
<protein>
    <submittedName>
        <fullName evidence="3">Ribonuclease</fullName>
    </submittedName>
</protein>
<evidence type="ECO:0000256" key="1">
    <source>
        <dbReference type="ARBA" id="ARBA00022722"/>
    </source>
</evidence>
<dbReference type="Gene3D" id="3.40.20.20">
    <property type="match status" value="2"/>
</dbReference>
<dbReference type="InterPro" id="IPR016191">
    <property type="entry name" value="Ribonuclease/ribotoxin"/>
</dbReference>
<dbReference type="SUPFAM" id="SSF53933">
    <property type="entry name" value="Microbial ribonucleases"/>
    <property type="match status" value="1"/>
</dbReference>
<dbReference type="Pfam" id="PF00545">
    <property type="entry name" value="Ribonuclease"/>
    <property type="match status" value="1"/>
</dbReference>
<organism evidence="3 4">
    <name type="scientific">Yersinia hibernica</name>
    <dbReference type="NCBI Taxonomy" id="2339259"/>
    <lineage>
        <taxon>Bacteria</taxon>
        <taxon>Pseudomonadati</taxon>
        <taxon>Pseudomonadota</taxon>
        <taxon>Gammaproteobacteria</taxon>
        <taxon>Enterobacterales</taxon>
        <taxon>Yersiniaceae</taxon>
        <taxon>Yersinia</taxon>
    </lineage>
</organism>
<evidence type="ECO:0000256" key="2">
    <source>
        <dbReference type="ARBA" id="ARBA00022801"/>
    </source>
</evidence>
<keyword evidence="2" id="KW-0378">Hydrolase</keyword>